<keyword evidence="3 4" id="KW-0418">Kinase</keyword>
<evidence type="ECO:0000256" key="2">
    <source>
        <dbReference type="ARBA" id="ARBA00022741"/>
    </source>
</evidence>
<gene>
    <name evidence="7" type="ORF">SSP0437_LOCUS9326</name>
</gene>
<proteinExistence type="inferred from homology"/>
<dbReference type="CDD" id="cd01428">
    <property type="entry name" value="ADK"/>
    <property type="match status" value="1"/>
</dbReference>
<dbReference type="PRINTS" id="PR00094">
    <property type="entry name" value="ADENYLTKNASE"/>
</dbReference>
<dbReference type="InterPro" id="IPR007862">
    <property type="entry name" value="Adenylate_kinase_lid-dom"/>
</dbReference>
<evidence type="ECO:0000256" key="4">
    <source>
        <dbReference type="RuleBase" id="RU003330"/>
    </source>
</evidence>
<evidence type="ECO:0000313" key="7">
    <source>
        <dbReference type="EMBL" id="CAD9303201.1"/>
    </source>
</evidence>
<dbReference type="InterPro" id="IPR033690">
    <property type="entry name" value="Adenylat_kinase_CS"/>
</dbReference>
<dbReference type="PROSITE" id="PS00113">
    <property type="entry name" value="ADENYLATE_KINASE"/>
    <property type="match status" value="1"/>
</dbReference>
<dbReference type="PANTHER" id="PTHR23359">
    <property type="entry name" value="NUCLEOTIDE KINASE"/>
    <property type="match status" value="1"/>
</dbReference>
<keyword evidence="1 4" id="KW-0808">Transferase</keyword>
<evidence type="ECO:0000256" key="5">
    <source>
        <dbReference type="SAM" id="MobiDB-lite"/>
    </source>
</evidence>
<sequence>MSHLRLALSGLPGCGKGTMASWIHRDFPSVRVVTAGQLLRLVAGWATSDFSTTIPTSLVRWDVDKAKEVARAAASSIETGALVSDELMEAIVVGSLEGDDDGTGSPLGNAMLLDGFPRTEHQAVALQASRRPLHRLIHIDVDPVHIWETRIRGRRVHEPSGRTYHTDFAPPKRPGVDDVTGEPLTRRPDDRKEVVFHRFEVYKKEMGPVFDLYKAAGLLRHVPSPSSPIGYEKVRAIVKEDLDAMHVRLEREQREQGNILDRKTL</sequence>
<evidence type="ECO:0000256" key="1">
    <source>
        <dbReference type="ARBA" id="ARBA00022679"/>
    </source>
</evidence>
<comment type="similarity">
    <text evidence="4">Belongs to the adenylate kinase family.</text>
</comment>
<dbReference type="EMBL" id="HBGL01011946">
    <property type="protein sequence ID" value="CAD9303201.1"/>
    <property type="molecule type" value="Transcribed_RNA"/>
</dbReference>
<name>A0A7S1VN17_9EUKA</name>
<dbReference type="AlphaFoldDB" id="A0A7S1VN17"/>
<dbReference type="Gene3D" id="3.40.50.300">
    <property type="entry name" value="P-loop containing nucleotide triphosphate hydrolases"/>
    <property type="match status" value="1"/>
</dbReference>
<dbReference type="InterPro" id="IPR027417">
    <property type="entry name" value="P-loop_NTPase"/>
</dbReference>
<dbReference type="SUPFAM" id="SSF52540">
    <property type="entry name" value="P-loop containing nucleoside triphosphate hydrolases"/>
    <property type="match status" value="1"/>
</dbReference>
<feature type="domain" description="Adenylate kinase active site lid" evidence="6">
    <location>
        <begin position="154"/>
        <end position="189"/>
    </location>
</feature>
<organism evidence="7">
    <name type="scientific">Sexangularia sp. CB-2014</name>
    <dbReference type="NCBI Taxonomy" id="1486929"/>
    <lineage>
        <taxon>Eukaryota</taxon>
        <taxon>Amoebozoa</taxon>
        <taxon>Tubulinea</taxon>
        <taxon>Elardia</taxon>
        <taxon>Arcellinida</taxon>
        <taxon>Arcellinida incertae sedis</taxon>
        <taxon>Sexangularia</taxon>
    </lineage>
</organism>
<evidence type="ECO:0000256" key="3">
    <source>
        <dbReference type="ARBA" id="ARBA00022777"/>
    </source>
</evidence>
<dbReference type="Pfam" id="PF00406">
    <property type="entry name" value="ADK"/>
    <property type="match status" value="1"/>
</dbReference>
<protein>
    <recommendedName>
        <fullName evidence="6">Adenylate kinase active site lid domain-containing protein</fullName>
    </recommendedName>
</protein>
<dbReference type="InterPro" id="IPR000850">
    <property type="entry name" value="Adenylat/UMP-CMP_kin"/>
</dbReference>
<reference evidence="7" key="1">
    <citation type="submission" date="2021-01" db="EMBL/GenBank/DDBJ databases">
        <authorList>
            <person name="Corre E."/>
            <person name="Pelletier E."/>
            <person name="Niang G."/>
            <person name="Scheremetjew M."/>
            <person name="Finn R."/>
            <person name="Kale V."/>
            <person name="Holt S."/>
            <person name="Cochrane G."/>
            <person name="Meng A."/>
            <person name="Brown T."/>
            <person name="Cohen L."/>
        </authorList>
    </citation>
    <scope>NUCLEOTIDE SEQUENCE</scope>
    <source>
        <strain evidence="7">ATCC 50979</strain>
    </source>
</reference>
<dbReference type="GO" id="GO:0005524">
    <property type="term" value="F:ATP binding"/>
    <property type="evidence" value="ECO:0007669"/>
    <property type="project" value="InterPro"/>
</dbReference>
<dbReference type="Pfam" id="PF05191">
    <property type="entry name" value="ADK_lid"/>
    <property type="match status" value="1"/>
</dbReference>
<dbReference type="HAMAP" id="MF_00235">
    <property type="entry name" value="Adenylate_kinase_Adk"/>
    <property type="match status" value="1"/>
</dbReference>
<dbReference type="GO" id="GO:0004017">
    <property type="term" value="F:AMP kinase activity"/>
    <property type="evidence" value="ECO:0007669"/>
    <property type="project" value="InterPro"/>
</dbReference>
<feature type="region of interest" description="Disordered" evidence="5">
    <location>
        <begin position="160"/>
        <end position="186"/>
    </location>
</feature>
<evidence type="ECO:0000259" key="6">
    <source>
        <dbReference type="Pfam" id="PF05191"/>
    </source>
</evidence>
<accession>A0A7S1VN17</accession>
<keyword evidence="2" id="KW-0547">Nucleotide-binding</keyword>